<dbReference type="OrthoDB" id="5822659at2"/>
<accession>A0A363UJY6</accession>
<dbReference type="Proteomes" id="UP000251800">
    <property type="component" value="Unassembled WGS sequence"/>
</dbReference>
<gene>
    <name evidence="1" type="ORF">DEH80_10875</name>
</gene>
<protein>
    <recommendedName>
        <fullName evidence="3">Cation transporter</fullName>
    </recommendedName>
</protein>
<organism evidence="1 2">
    <name type="scientific">Abyssibacter profundi</name>
    <dbReference type="NCBI Taxonomy" id="2182787"/>
    <lineage>
        <taxon>Bacteria</taxon>
        <taxon>Pseudomonadati</taxon>
        <taxon>Pseudomonadota</taxon>
        <taxon>Gammaproteobacteria</taxon>
        <taxon>Chromatiales</taxon>
        <taxon>Oceanococcaceae</taxon>
        <taxon>Abyssibacter</taxon>
    </lineage>
</organism>
<proteinExistence type="predicted"/>
<dbReference type="GO" id="GO:0046872">
    <property type="term" value="F:metal ion binding"/>
    <property type="evidence" value="ECO:0007669"/>
    <property type="project" value="InterPro"/>
</dbReference>
<comment type="caution">
    <text evidence="1">The sequence shown here is derived from an EMBL/GenBank/DDBJ whole genome shotgun (WGS) entry which is preliminary data.</text>
</comment>
<dbReference type="SUPFAM" id="SSF55008">
    <property type="entry name" value="HMA, heavy metal-associated domain"/>
    <property type="match status" value="1"/>
</dbReference>
<name>A0A363UJY6_9GAMM</name>
<reference evidence="1 2" key="1">
    <citation type="submission" date="2018-05" db="EMBL/GenBank/DDBJ databases">
        <title>Abyssibacter profundi OUC007T gen. nov., sp. nov, a marine bacterium isolated from seawater of the Mariana Trench.</title>
        <authorList>
            <person name="Zhou S."/>
        </authorList>
    </citation>
    <scope>NUCLEOTIDE SEQUENCE [LARGE SCALE GENOMIC DNA]</scope>
    <source>
        <strain evidence="1 2">OUC007</strain>
    </source>
</reference>
<dbReference type="InterPro" id="IPR036163">
    <property type="entry name" value="HMA_dom_sf"/>
</dbReference>
<sequence length="115" mass="13115">MAEHRLGINPGFLTKHSLSLRGVNESNAHAITAELDGLPCVDRVWLNMTKGTLKIAYDASHHNIDEMIAIVEKHGAVIKDSWWNRTRLSWQRQTDENIKDNARHEAHCCNKMPPH</sequence>
<dbReference type="AlphaFoldDB" id="A0A363UJY6"/>
<evidence type="ECO:0008006" key="3">
    <source>
        <dbReference type="Google" id="ProtNLM"/>
    </source>
</evidence>
<dbReference type="EMBL" id="QEQK01000009">
    <property type="protein sequence ID" value="PWN55740.1"/>
    <property type="molecule type" value="Genomic_DNA"/>
</dbReference>
<evidence type="ECO:0000313" key="1">
    <source>
        <dbReference type="EMBL" id="PWN55740.1"/>
    </source>
</evidence>
<dbReference type="RefSeq" id="WP_068812743.1">
    <property type="nucleotide sequence ID" value="NZ_QEQK01000009.1"/>
</dbReference>
<keyword evidence="2" id="KW-1185">Reference proteome</keyword>
<evidence type="ECO:0000313" key="2">
    <source>
        <dbReference type="Proteomes" id="UP000251800"/>
    </source>
</evidence>